<dbReference type="EMBL" id="CM008054">
    <property type="protein sequence ID" value="PVH32297.1"/>
    <property type="molecule type" value="Genomic_DNA"/>
</dbReference>
<dbReference type="Gramene" id="PVH32297">
    <property type="protein sequence ID" value="PVH32297"/>
    <property type="gene ID" value="PAHAL_9G362900"/>
</dbReference>
<gene>
    <name evidence="1" type="ORF">PAHAL_9G362900</name>
</gene>
<proteinExistence type="predicted"/>
<name>A0A2T8I3P8_9POAL</name>
<dbReference type="Proteomes" id="UP000243499">
    <property type="component" value="Chromosome 9"/>
</dbReference>
<sequence length="225" mass="24434">MFDDIPVPLVFEWFKGALQETTEEQEPTVELVEAALDRLVVAPCQDHDEPVESGLPAPLVGTSVAPVVGTDTAPAASVALGPLPQEDQPPEMALDVFFATPPRPAVLVEPQVERKTTARPRHTYDMTNVRWSTRLAKKLALPAVQQAQVNLCRKLGLADEHVLVEQILAEYVAMYNGPLPSHVVAALSTVFRLDDKLTDELDDAMLELVGEGVEELQEGEGLAAL</sequence>
<accession>A0A2T8I3P8</accession>
<organism evidence="1">
    <name type="scientific">Panicum hallii</name>
    <dbReference type="NCBI Taxonomy" id="206008"/>
    <lineage>
        <taxon>Eukaryota</taxon>
        <taxon>Viridiplantae</taxon>
        <taxon>Streptophyta</taxon>
        <taxon>Embryophyta</taxon>
        <taxon>Tracheophyta</taxon>
        <taxon>Spermatophyta</taxon>
        <taxon>Magnoliopsida</taxon>
        <taxon>Liliopsida</taxon>
        <taxon>Poales</taxon>
        <taxon>Poaceae</taxon>
        <taxon>PACMAD clade</taxon>
        <taxon>Panicoideae</taxon>
        <taxon>Panicodae</taxon>
        <taxon>Paniceae</taxon>
        <taxon>Panicinae</taxon>
        <taxon>Panicum</taxon>
        <taxon>Panicum sect. Panicum</taxon>
    </lineage>
</organism>
<reference evidence="1" key="1">
    <citation type="submission" date="2018-04" db="EMBL/GenBank/DDBJ databases">
        <title>WGS assembly of Panicum hallii.</title>
        <authorList>
            <person name="Lovell J."/>
            <person name="Jenkins J."/>
            <person name="Lowry D."/>
            <person name="Mamidi S."/>
            <person name="Sreedasyam A."/>
            <person name="Weng X."/>
            <person name="Barry K."/>
            <person name="Bonette J."/>
            <person name="Campitelli B."/>
            <person name="Daum C."/>
            <person name="Gordon S."/>
            <person name="Gould B."/>
            <person name="Lipzen A."/>
            <person name="Macqueen A."/>
            <person name="Palacio-Mejia J."/>
            <person name="Plott C."/>
            <person name="Shakirov E."/>
            <person name="Shu S."/>
            <person name="Yoshinaga Y."/>
            <person name="Zane M."/>
            <person name="Rokhsar D."/>
            <person name="Grimwood J."/>
            <person name="Schmutz J."/>
            <person name="Juenger T."/>
        </authorList>
    </citation>
    <scope>NUCLEOTIDE SEQUENCE [LARGE SCALE GENOMIC DNA]</scope>
    <source>
        <strain evidence="1">FIL2</strain>
    </source>
</reference>
<evidence type="ECO:0000313" key="1">
    <source>
        <dbReference type="EMBL" id="PVH32297.1"/>
    </source>
</evidence>
<protein>
    <submittedName>
        <fullName evidence="1">Uncharacterized protein</fullName>
    </submittedName>
</protein>
<dbReference type="AlphaFoldDB" id="A0A2T8I3P8"/>